<gene>
    <name evidence="14" type="primary">Cyp1a5</name>
    <name evidence="14" type="ORF">BUCABY_R10939</name>
</gene>
<dbReference type="GO" id="GO:0046677">
    <property type="term" value="P:response to antibiotic"/>
    <property type="evidence" value="ECO:0007669"/>
    <property type="project" value="UniProtKB-ARBA"/>
</dbReference>
<dbReference type="InterPro" id="IPR008066">
    <property type="entry name" value="Cyt_P450_E_grp-I_CYP1"/>
</dbReference>
<dbReference type="CDD" id="cd20676">
    <property type="entry name" value="CYP1A"/>
    <property type="match status" value="1"/>
</dbReference>
<comment type="similarity">
    <text evidence="2 12">Belongs to the cytochrome P450 family.</text>
</comment>
<evidence type="ECO:0000313" key="15">
    <source>
        <dbReference type="Proteomes" id="UP000551127"/>
    </source>
</evidence>
<dbReference type="PRINTS" id="PR00385">
    <property type="entry name" value="P450"/>
</dbReference>
<dbReference type="GO" id="GO:0020037">
    <property type="term" value="F:heme binding"/>
    <property type="evidence" value="ECO:0007669"/>
    <property type="project" value="UniProtKB-UniRule"/>
</dbReference>
<dbReference type="PROSITE" id="PS00086">
    <property type="entry name" value="CYTOCHROME_P450"/>
    <property type="match status" value="1"/>
</dbReference>
<evidence type="ECO:0000256" key="2">
    <source>
        <dbReference type="ARBA" id="ARBA00010617"/>
    </source>
</evidence>
<dbReference type="EMBL" id="VYZL01000342">
    <property type="protein sequence ID" value="NWR54577.1"/>
    <property type="molecule type" value="Genomic_DNA"/>
</dbReference>
<dbReference type="SUPFAM" id="SSF48264">
    <property type="entry name" value="Cytochrome P450"/>
    <property type="match status" value="1"/>
</dbReference>
<dbReference type="PANTHER" id="PTHR24289:SF21">
    <property type="entry name" value="CYTOCHROME P450 1A"/>
    <property type="match status" value="1"/>
</dbReference>
<dbReference type="EC" id="1.14.14.1" evidence="13"/>
<protein>
    <recommendedName>
        <fullName evidence="13">Cytochrome P450 1A</fullName>
        <ecNumber evidence="13">1.14.14.1</ecNumber>
    </recommendedName>
</protein>
<keyword evidence="4 11" id="KW-0479">Metal-binding</keyword>
<evidence type="ECO:0000313" key="14">
    <source>
        <dbReference type="EMBL" id="NWR54577.1"/>
    </source>
</evidence>
<comment type="function">
    <text evidence="13">Cytochromes P450 are a group of heme-thiolate monooxygenases. They oxidize a variety of structurally unrelated compounds, including steroids, fatty acids, and xenobiotics.</text>
</comment>
<dbReference type="Pfam" id="PF00067">
    <property type="entry name" value="p450"/>
    <property type="match status" value="1"/>
</dbReference>
<dbReference type="OrthoDB" id="1055148at2759"/>
<feature type="non-terminal residue" evidence="14">
    <location>
        <position position="1"/>
    </location>
</feature>
<feature type="binding site" description="axial binding residue" evidence="11">
    <location>
        <position position="469"/>
    </location>
    <ligand>
        <name>heme</name>
        <dbReference type="ChEBI" id="CHEBI:30413"/>
    </ligand>
    <ligandPart>
        <name>Fe</name>
        <dbReference type="ChEBI" id="CHEBI:18248"/>
    </ligandPart>
</feature>
<dbReference type="GO" id="GO:0042446">
    <property type="term" value="P:hormone biosynthetic process"/>
    <property type="evidence" value="ECO:0007669"/>
    <property type="project" value="TreeGrafter"/>
</dbReference>
<dbReference type="Gene3D" id="1.10.630.10">
    <property type="entry name" value="Cytochrome P450"/>
    <property type="match status" value="1"/>
</dbReference>
<organism evidence="14 15">
    <name type="scientific">Bucorvus abyssinicus</name>
    <name type="common">Northern ground-hornbill</name>
    <name type="synonym">Abyssinian ground-hornbill</name>
    <dbReference type="NCBI Taxonomy" id="153643"/>
    <lineage>
        <taxon>Eukaryota</taxon>
        <taxon>Metazoa</taxon>
        <taxon>Chordata</taxon>
        <taxon>Craniata</taxon>
        <taxon>Vertebrata</taxon>
        <taxon>Euteleostomi</taxon>
        <taxon>Archelosauria</taxon>
        <taxon>Archosauria</taxon>
        <taxon>Dinosauria</taxon>
        <taxon>Saurischia</taxon>
        <taxon>Theropoda</taxon>
        <taxon>Coelurosauria</taxon>
        <taxon>Aves</taxon>
        <taxon>Neognathae</taxon>
        <taxon>Neoaves</taxon>
        <taxon>Telluraves</taxon>
        <taxon>Coraciimorphae</taxon>
        <taxon>Bucerotiformes</taxon>
        <taxon>Bucorvidae</taxon>
        <taxon>Bucorvus</taxon>
    </lineage>
</organism>
<dbReference type="InterPro" id="IPR001128">
    <property type="entry name" value="Cyt_P450"/>
</dbReference>
<evidence type="ECO:0000256" key="3">
    <source>
        <dbReference type="ARBA" id="ARBA00022617"/>
    </source>
</evidence>
<keyword evidence="7 12" id="KW-0560">Oxidoreductase</keyword>
<dbReference type="PANTHER" id="PTHR24289">
    <property type="entry name" value="STEROID 17-ALPHA-HYDROXYLASE/17,20 LYASE"/>
    <property type="match status" value="1"/>
</dbReference>
<dbReference type="AlphaFoldDB" id="A0A7K4Y6B2"/>
<comment type="cofactor">
    <cofactor evidence="1 11 13">
        <name>heme</name>
        <dbReference type="ChEBI" id="CHEBI:30413"/>
    </cofactor>
</comment>
<keyword evidence="9 12" id="KW-0503">Monooxygenase</keyword>
<dbReference type="InterPro" id="IPR002401">
    <property type="entry name" value="Cyt_P450_E_grp-I"/>
</dbReference>
<sequence>MPAAMKAGMSLVGSQGIVSATEVLLAAAVFCLVFLLIQSLRQHVPQGLKSPPGPWGYPILGNVLELRKDTHLALTRLSQKYGDVMEVRIGTRPVLVLSGLETIRQALVKQGEDFMGRPDLYSFQYISNGQSLAFSPDSGEVWKARRKLAQNALKTFSAAPSPTFSSTCLLEEHVSKEADYLVTKLLQVMDEEKSFDLNQYLVVSVANVICAICFGKRYDQNDQELLDIVITTEEFDSVAASGNPADFIPVLQYLPSRAMSLFKDYNKRFIYFLQKIVQEHYDTYDKNNIRDITDSLIEQCLEKKVETNAATQVPKEKIVNLVNDIFGAGFDTVTTALSWSLMYLVTYPDIQKKIQEELDKTIGRERRPRLSDRGMLPYTEAFILEMFRHSSFLPFTIPHCTTRDTVLNGYYIPKDRCVFVNQWQVNHDEKLWKDPLTFNPERFLSDEGTKLNKVDGEKVLVFGLGKRRCIGEAIARWQVFLFLSILLQQLEFSVCDGKKVDMTPVYGLSLKNKMCEHFQVKPRFPMKSVN</sequence>
<evidence type="ECO:0000256" key="10">
    <source>
        <dbReference type="ARBA" id="ARBA00023136"/>
    </source>
</evidence>
<dbReference type="GO" id="GO:0006805">
    <property type="term" value="P:xenobiotic metabolic process"/>
    <property type="evidence" value="ECO:0007669"/>
    <property type="project" value="UniProtKB-ARBA"/>
</dbReference>
<evidence type="ECO:0000256" key="1">
    <source>
        <dbReference type="ARBA" id="ARBA00001971"/>
    </source>
</evidence>
<dbReference type="InterPro" id="IPR017972">
    <property type="entry name" value="Cyt_P450_CS"/>
</dbReference>
<dbReference type="FunFam" id="1.10.630.10:FF:000002">
    <property type="entry name" value="Cytochrome P450 1A1"/>
    <property type="match status" value="1"/>
</dbReference>
<keyword evidence="15" id="KW-1185">Reference proteome</keyword>
<evidence type="ECO:0000256" key="11">
    <source>
        <dbReference type="PIRSR" id="PIRSR602401-1"/>
    </source>
</evidence>
<dbReference type="PRINTS" id="PR01683">
    <property type="entry name" value="EP450ICYP1A"/>
</dbReference>
<evidence type="ECO:0000256" key="5">
    <source>
        <dbReference type="ARBA" id="ARBA00022824"/>
    </source>
</evidence>
<dbReference type="PRINTS" id="PR00463">
    <property type="entry name" value="EP450I"/>
</dbReference>
<keyword evidence="3 11" id="KW-0349">Heme</keyword>
<dbReference type="GO" id="GO:0042448">
    <property type="term" value="P:progesterone metabolic process"/>
    <property type="evidence" value="ECO:0007669"/>
    <property type="project" value="TreeGrafter"/>
</dbReference>
<feature type="non-terminal residue" evidence="14">
    <location>
        <position position="530"/>
    </location>
</feature>
<evidence type="ECO:0000256" key="13">
    <source>
        <dbReference type="RuleBase" id="RU368045"/>
    </source>
</evidence>
<evidence type="ECO:0000256" key="7">
    <source>
        <dbReference type="ARBA" id="ARBA00023002"/>
    </source>
</evidence>
<dbReference type="GO" id="GO:0019825">
    <property type="term" value="F:oxygen binding"/>
    <property type="evidence" value="ECO:0007669"/>
    <property type="project" value="UniProtKB-ARBA"/>
</dbReference>
<keyword evidence="10" id="KW-0472">Membrane</keyword>
<evidence type="ECO:0000256" key="8">
    <source>
        <dbReference type="ARBA" id="ARBA00023004"/>
    </source>
</evidence>
<comment type="caution">
    <text evidence="14">The sequence shown here is derived from an EMBL/GenBank/DDBJ whole genome shotgun (WGS) entry which is preliminary data.</text>
</comment>
<evidence type="ECO:0000256" key="6">
    <source>
        <dbReference type="ARBA" id="ARBA00022848"/>
    </source>
</evidence>
<dbReference type="GO" id="GO:0004508">
    <property type="term" value="F:steroid 17-alpha-monooxygenase activity"/>
    <property type="evidence" value="ECO:0007669"/>
    <property type="project" value="TreeGrafter"/>
</dbReference>
<name>A0A7K4Y6B2_BUCAB</name>
<proteinExistence type="inferred from homology"/>
<reference evidence="14 15" key="1">
    <citation type="submission" date="2019-09" db="EMBL/GenBank/DDBJ databases">
        <title>Bird 10,000 Genomes (B10K) Project - Family phase.</title>
        <authorList>
            <person name="Zhang G."/>
        </authorList>
    </citation>
    <scope>NUCLEOTIDE SEQUENCE [LARGE SCALE GENOMIC DNA]</scope>
    <source>
        <strain evidence="14">B10K-DU-012-80</strain>
    </source>
</reference>
<keyword evidence="6 13" id="KW-0492">Microsome</keyword>
<evidence type="ECO:0000256" key="4">
    <source>
        <dbReference type="ARBA" id="ARBA00022723"/>
    </source>
</evidence>
<dbReference type="Proteomes" id="UP000551127">
    <property type="component" value="Unassembled WGS sequence"/>
</dbReference>
<dbReference type="GO" id="GO:0005789">
    <property type="term" value="C:endoplasmic reticulum membrane"/>
    <property type="evidence" value="ECO:0007669"/>
    <property type="project" value="UniProtKB-SubCell"/>
</dbReference>
<keyword evidence="5 13" id="KW-0256">Endoplasmic reticulum</keyword>
<comment type="subcellular location">
    <subcellularLocation>
        <location evidence="13">Endoplasmic reticulum membrane</location>
        <topology evidence="13">Peripheral membrane protein</topology>
    </subcellularLocation>
    <subcellularLocation>
        <location evidence="13">Microsome membrane</location>
        <topology evidence="13">Peripheral membrane protein</topology>
    </subcellularLocation>
</comment>
<dbReference type="InterPro" id="IPR036396">
    <property type="entry name" value="Cyt_P450_sf"/>
</dbReference>
<keyword evidence="8 11" id="KW-0408">Iron</keyword>
<evidence type="ECO:0000256" key="9">
    <source>
        <dbReference type="ARBA" id="ARBA00023033"/>
    </source>
</evidence>
<accession>A0A7K4Y6B2</accession>
<dbReference type="GO" id="GO:0005506">
    <property type="term" value="F:iron ion binding"/>
    <property type="evidence" value="ECO:0007669"/>
    <property type="project" value="UniProtKB-UniRule"/>
</dbReference>
<evidence type="ECO:0000256" key="12">
    <source>
        <dbReference type="RuleBase" id="RU000461"/>
    </source>
</evidence>